<organism evidence="1 2">
    <name type="scientific">Candidatus Buchananbacteria bacterium CG10_big_fil_rev_8_21_14_0_10_33_19</name>
    <dbReference type="NCBI Taxonomy" id="1974525"/>
    <lineage>
        <taxon>Bacteria</taxon>
        <taxon>Candidatus Buchananiibacteriota</taxon>
    </lineage>
</organism>
<dbReference type="EMBL" id="PEZY01000005">
    <property type="protein sequence ID" value="PIS06218.1"/>
    <property type="molecule type" value="Genomic_DNA"/>
</dbReference>
<evidence type="ECO:0000313" key="2">
    <source>
        <dbReference type="Proteomes" id="UP000229056"/>
    </source>
</evidence>
<comment type="caution">
    <text evidence="1">The sequence shown here is derived from an EMBL/GenBank/DDBJ whole genome shotgun (WGS) entry which is preliminary data.</text>
</comment>
<proteinExistence type="predicted"/>
<protein>
    <submittedName>
        <fullName evidence="1">Uncharacterized protein</fullName>
    </submittedName>
</protein>
<dbReference type="Proteomes" id="UP000229056">
    <property type="component" value="Unassembled WGS sequence"/>
</dbReference>
<evidence type="ECO:0000313" key="1">
    <source>
        <dbReference type="EMBL" id="PIS06218.1"/>
    </source>
</evidence>
<gene>
    <name evidence="1" type="ORF">COT80_01445</name>
</gene>
<dbReference type="AlphaFoldDB" id="A0A2H0W4D8"/>
<sequence length="177" mass="19784">MSDALTDMARDERRSRLFNDYLNSLRLFILDPTEENKVAVVKSVSTVDDVPRGFCGVRTSLARDIEDKIELLKKGDKQAWSKLLFSLKDSPEFNVFKAISPFAGKMIIAVDYGCGFVHFYGDVEPLVNNIIKSDNGWTTYDADDYLVVLDAPDTNSAEVHWIGCGISGVNGPREIKK</sequence>
<name>A0A2H0W4D8_9BACT</name>
<accession>A0A2H0W4D8</accession>
<reference evidence="2" key="1">
    <citation type="submission" date="2017-09" db="EMBL/GenBank/DDBJ databases">
        <title>Depth-based differentiation of microbial function through sediment-hosted aquifers and enrichment of novel symbionts in the deep terrestrial subsurface.</title>
        <authorList>
            <person name="Probst A.J."/>
            <person name="Ladd B."/>
            <person name="Jarett J.K."/>
            <person name="Geller-Mcgrath D.E."/>
            <person name="Sieber C.M.K."/>
            <person name="Emerson J.B."/>
            <person name="Anantharaman K."/>
            <person name="Thomas B.C."/>
            <person name="Malmstrom R."/>
            <person name="Stieglmeier M."/>
            <person name="Klingl A."/>
            <person name="Woyke T."/>
            <person name="Ryan C.M."/>
            <person name="Banfield J.F."/>
        </authorList>
    </citation>
    <scope>NUCLEOTIDE SEQUENCE [LARGE SCALE GENOMIC DNA]</scope>
</reference>